<evidence type="ECO:0000256" key="1">
    <source>
        <dbReference type="ARBA" id="ARBA00004123"/>
    </source>
</evidence>
<feature type="domain" description="Homeobox" evidence="8">
    <location>
        <begin position="43"/>
        <end position="103"/>
    </location>
</feature>
<dbReference type="HOGENOM" id="CLU_023864_0_0_1"/>
<keyword evidence="3 6" id="KW-0238">DNA-binding</keyword>
<evidence type="ECO:0000256" key="2">
    <source>
        <dbReference type="ARBA" id="ARBA00010896"/>
    </source>
</evidence>
<dbReference type="SUPFAM" id="SSF46689">
    <property type="entry name" value="Homeodomain-like"/>
    <property type="match status" value="1"/>
</dbReference>
<evidence type="ECO:0000259" key="8">
    <source>
        <dbReference type="PROSITE" id="PS50071"/>
    </source>
</evidence>
<dbReference type="AlphaFoldDB" id="A0A0B1PA26"/>
<dbReference type="InterPro" id="IPR001356">
    <property type="entry name" value="HD"/>
</dbReference>
<keyword evidence="4 6" id="KW-0371">Homeobox</keyword>
<dbReference type="InterPro" id="IPR050720">
    <property type="entry name" value="Engrailed_Homeobox_TFs"/>
</dbReference>
<comment type="similarity">
    <text evidence="2">Belongs to the engrailed homeobox family.</text>
</comment>
<dbReference type="Proteomes" id="UP000030854">
    <property type="component" value="Unassembled WGS sequence"/>
</dbReference>
<dbReference type="Gene3D" id="1.10.10.60">
    <property type="entry name" value="Homeodomain-like"/>
    <property type="match status" value="1"/>
</dbReference>
<dbReference type="PROSITE" id="PS50071">
    <property type="entry name" value="HOMEOBOX_2"/>
    <property type="match status" value="1"/>
</dbReference>
<feature type="DNA-binding region" description="Homeobox" evidence="6">
    <location>
        <begin position="45"/>
        <end position="104"/>
    </location>
</feature>
<evidence type="ECO:0000256" key="6">
    <source>
        <dbReference type="PROSITE-ProRule" id="PRU00108"/>
    </source>
</evidence>
<keyword evidence="10" id="KW-1185">Reference proteome</keyword>
<dbReference type="STRING" id="52586.A0A0B1PA26"/>
<accession>A0A0B1PA26</accession>
<evidence type="ECO:0000256" key="4">
    <source>
        <dbReference type="ARBA" id="ARBA00023155"/>
    </source>
</evidence>
<comment type="subcellular location">
    <subcellularLocation>
        <location evidence="1 6 7">Nucleus</location>
    </subcellularLocation>
</comment>
<proteinExistence type="inferred from homology"/>
<evidence type="ECO:0000313" key="10">
    <source>
        <dbReference type="Proteomes" id="UP000030854"/>
    </source>
</evidence>
<dbReference type="GO" id="GO:0000981">
    <property type="term" value="F:DNA-binding transcription factor activity, RNA polymerase II-specific"/>
    <property type="evidence" value="ECO:0007669"/>
    <property type="project" value="InterPro"/>
</dbReference>
<sequence>MDYFAPPFPYQQQFRRVIPLIPDRSQLCSIANHLPPYAVAQATTIVEAKPRLGKDEVNKLEREFKKNPKPSTQTKKALAEEMNVDLPRINNWFQNRRAKRKQQIKAKGEEAIQAPEALNYPTPTSPETLSHGNDLYSDDHQAISEPVVSTYKMSTDFTYSPEMMEFSSVAMESYGQTSLPFRNTCLMNHEALYLPNNTICSSNLPLDSGNSSTTGLSEYFSYEPPHKIDTKDLKPIITSPSQAVSLTNKNMHLLNTMTSTSLMRSDTTLSASSNCCSSQSNEDYRKNTQGDNAISSNVIHDINPQVGKFEAPLYDPEFNQETLGPQPAPSNKTFVSRPPVNIALRRKKVQQRPAALTAHTLSNRQLAGPCTTSHVDGSHFSAKSPCELSMRRIVSAGGNRAVVSGRVQKHSFDVSQRSPINIGGFENVGTIMDYNFHNIYNPPPLTGISSICGSLAPPTPIDFNFGSQDSNGPINSPGDGSHNFLFNYNTTNCLISIDKSNQDLTMVENLQSLPLDQISSNHWPTPIDYHDKNSYCKINEEPSYTTINNQFSSRLQLNEQLPSDIKNQYATQGFIPSYSYDCTVGHTTMPCGTRSSLSKPEVEYSFNGSFSQEKPSNEVTGDRKICQFSHKIQSDFSET</sequence>
<dbReference type="PANTHER" id="PTHR24341">
    <property type="entry name" value="HOMEOBOX PROTEIN ENGRAILED"/>
    <property type="match status" value="1"/>
</dbReference>
<dbReference type="InterPro" id="IPR009057">
    <property type="entry name" value="Homeodomain-like_sf"/>
</dbReference>
<comment type="caution">
    <text evidence="9">The sequence shown here is derived from an EMBL/GenBank/DDBJ whole genome shotgun (WGS) entry which is preliminary data.</text>
</comment>
<dbReference type="OMA" id="FQFSHTT"/>
<evidence type="ECO:0000256" key="3">
    <source>
        <dbReference type="ARBA" id="ARBA00023125"/>
    </source>
</evidence>
<evidence type="ECO:0000313" key="9">
    <source>
        <dbReference type="EMBL" id="KHJ35552.1"/>
    </source>
</evidence>
<dbReference type="GO" id="GO:0016586">
    <property type="term" value="C:RSC-type complex"/>
    <property type="evidence" value="ECO:0007669"/>
    <property type="project" value="TreeGrafter"/>
</dbReference>
<evidence type="ECO:0000256" key="7">
    <source>
        <dbReference type="RuleBase" id="RU000682"/>
    </source>
</evidence>
<dbReference type="SMART" id="SM00389">
    <property type="entry name" value="HOX"/>
    <property type="match status" value="1"/>
</dbReference>
<dbReference type="EMBL" id="JNVN01000352">
    <property type="protein sequence ID" value="KHJ35552.1"/>
    <property type="molecule type" value="Genomic_DNA"/>
</dbReference>
<reference evidence="9 10" key="1">
    <citation type="journal article" date="2014" name="BMC Genomics">
        <title>Adaptive genomic structural variation in the grape powdery mildew pathogen, Erysiphe necator.</title>
        <authorList>
            <person name="Jones L."/>
            <person name="Riaz S."/>
            <person name="Morales-Cruz A."/>
            <person name="Amrine K.C."/>
            <person name="McGuire B."/>
            <person name="Gubler W.D."/>
            <person name="Walker M.A."/>
            <person name="Cantu D."/>
        </authorList>
    </citation>
    <scope>NUCLEOTIDE SEQUENCE [LARGE SCALE GENOMIC DNA]</scope>
    <source>
        <strain evidence="10">c</strain>
    </source>
</reference>
<keyword evidence="5 6" id="KW-0539">Nucleus</keyword>
<dbReference type="GO" id="GO:0003677">
    <property type="term" value="F:DNA binding"/>
    <property type="evidence" value="ECO:0007669"/>
    <property type="project" value="UniProtKB-UniRule"/>
</dbReference>
<evidence type="ECO:0000256" key="5">
    <source>
        <dbReference type="ARBA" id="ARBA00023242"/>
    </source>
</evidence>
<organism evidence="9 10">
    <name type="scientific">Uncinula necator</name>
    <name type="common">Grape powdery mildew</name>
    <dbReference type="NCBI Taxonomy" id="52586"/>
    <lineage>
        <taxon>Eukaryota</taxon>
        <taxon>Fungi</taxon>
        <taxon>Dikarya</taxon>
        <taxon>Ascomycota</taxon>
        <taxon>Pezizomycotina</taxon>
        <taxon>Leotiomycetes</taxon>
        <taxon>Erysiphales</taxon>
        <taxon>Erysiphaceae</taxon>
        <taxon>Erysiphe</taxon>
    </lineage>
</organism>
<protein>
    <submittedName>
        <fullName evidence="9">Putative homeobox domain-containing protein</fullName>
    </submittedName>
</protein>
<dbReference type="InterPro" id="IPR017970">
    <property type="entry name" value="Homeobox_CS"/>
</dbReference>
<dbReference type="Pfam" id="PF00046">
    <property type="entry name" value="Homeodomain"/>
    <property type="match status" value="1"/>
</dbReference>
<dbReference type="CDD" id="cd00086">
    <property type="entry name" value="homeodomain"/>
    <property type="match status" value="1"/>
</dbReference>
<gene>
    <name evidence="9" type="ORF">EV44_g4453</name>
</gene>
<dbReference type="PROSITE" id="PS00027">
    <property type="entry name" value="HOMEOBOX_1"/>
    <property type="match status" value="1"/>
</dbReference>
<name>A0A0B1PA26_UNCNE</name>
<dbReference type="PANTHER" id="PTHR24341:SF6">
    <property type="entry name" value="HOMEOBOX PROTEIN INVECTED"/>
    <property type="match status" value="1"/>
</dbReference>